<reference evidence="4" key="1">
    <citation type="submission" date="2018-04" db="EMBL/GenBank/DDBJ databases">
        <authorList>
            <person name="Lucker S."/>
            <person name="Sakoula D."/>
        </authorList>
    </citation>
    <scope>NUCLEOTIDE SEQUENCE [LARGE SCALE GENOMIC DNA]</scope>
</reference>
<dbReference type="RefSeq" id="WP_121988843.1">
    <property type="nucleotide sequence ID" value="NZ_OUNR01000012.1"/>
</dbReference>
<dbReference type="Proteomes" id="UP000248168">
    <property type="component" value="Unassembled WGS sequence"/>
</dbReference>
<organism evidence="3 4">
    <name type="scientific">Nitrospira lenta</name>
    <dbReference type="NCBI Taxonomy" id="1436998"/>
    <lineage>
        <taxon>Bacteria</taxon>
        <taxon>Pseudomonadati</taxon>
        <taxon>Nitrospirota</taxon>
        <taxon>Nitrospiria</taxon>
        <taxon>Nitrospirales</taxon>
        <taxon>Nitrospiraceae</taxon>
        <taxon>Nitrospira</taxon>
    </lineage>
</organism>
<keyword evidence="2" id="KW-0812">Transmembrane</keyword>
<evidence type="ECO:0000313" key="4">
    <source>
        <dbReference type="Proteomes" id="UP000248168"/>
    </source>
</evidence>
<protein>
    <recommendedName>
        <fullName evidence="5">Transmembrane protein</fullName>
    </recommendedName>
</protein>
<feature type="region of interest" description="Disordered" evidence="1">
    <location>
        <begin position="121"/>
        <end position="145"/>
    </location>
</feature>
<feature type="transmembrane region" description="Helical" evidence="2">
    <location>
        <begin position="95"/>
        <end position="117"/>
    </location>
</feature>
<evidence type="ECO:0008006" key="5">
    <source>
        <dbReference type="Google" id="ProtNLM"/>
    </source>
</evidence>
<dbReference type="InParanoid" id="A0A330L3Q8"/>
<feature type="transmembrane region" description="Helical" evidence="2">
    <location>
        <begin position="57"/>
        <end position="75"/>
    </location>
</feature>
<proteinExistence type="predicted"/>
<dbReference type="EMBL" id="OUNR01000012">
    <property type="protein sequence ID" value="SPP64448.1"/>
    <property type="molecule type" value="Genomic_DNA"/>
</dbReference>
<accession>A0A330L3Q8</accession>
<sequence>MPPATHKLMVLNTGLGTLVVAIGFWLLWGTLAPEAIALWVALVGAFLYWKCRTITEIWAWSTLLLGLESFAWPLQLMVQLKSAAAGPSDEEMGTILSAVVLGLFSSVFWMSFSYGLFKRKPETPASLTDPTTSEPTKRPSRQKKR</sequence>
<dbReference type="OrthoDB" id="9794316at2"/>
<dbReference type="AlphaFoldDB" id="A0A330L3Q8"/>
<feature type="compositionally biased region" description="Polar residues" evidence="1">
    <location>
        <begin position="125"/>
        <end position="134"/>
    </location>
</feature>
<evidence type="ECO:0000256" key="1">
    <source>
        <dbReference type="SAM" id="MobiDB-lite"/>
    </source>
</evidence>
<evidence type="ECO:0000256" key="2">
    <source>
        <dbReference type="SAM" id="Phobius"/>
    </source>
</evidence>
<keyword evidence="2" id="KW-0472">Membrane</keyword>
<evidence type="ECO:0000313" key="3">
    <source>
        <dbReference type="EMBL" id="SPP64448.1"/>
    </source>
</evidence>
<keyword evidence="4" id="KW-1185">Reference proteome</keyword>
<gene>
    <name evidence="3" type="ORF">NITLEN_20087</name>
</gene>
<name>A0A330L3Q8_9BACT</name>
<feature type="transmembrane region" description="Helical" evidence="2">
    <location>
        <begin position="34"/>
        <end position="50"/>
    </location>
</feature>
<keyword evidence="2" id="KW-1133">Transmembrane helix</keyword>